<name>A0ACC2NR71_9HYME</name>
<organism evidence="1 2">
    <name type="scientific">Eretmocerus hayati</name>
    <dbReference type="NCBI Taxonomy" id="131215"/>
    <lineage>
        <taxon>Eukaryota</taxon>
        <taxon>Metazoa</taxon>
        <taxon>Ecdysozoa</taxon>
        <taxon>Arthropoda</taxon>
        <taxon>Hexapoda</taxon>
        <taxon>Insecta</taxon>
        <taxon>Pterygota</taxon>
        <taxon>Neoptera</taxon>
        <taxon>Endopterygota</taxon>
        <taxon>Hymenoptera</taxon>
        <taxon>Apocrita</taxon>
        <taxon>Proctotrupomorpha</taxon>
        <taxon>Chalcidoidea</taxon>
        <taxon>Aphelinidae</taxon>
        <taxon>Aphelininae</taxon>
        <taxon>Eretmocerus</taxon>
    </lineage>
</organism>
<comment type="caution">
    <text evidence="1">The sequence shown here is derived from an EMBL/GenBank/DDBJ whole genome shotgun (WGS) entry which is preliminary data.</text>
</comment>
<accession>A0ACC2NR71</accession>
<dbReference type="Proteomes" id="UP001239111">
    <property type="component" value="Chromosome 3"/>
</dbReference>
<evidence type="ECO:0000313" key="2">
    <source>
        <dbReference type="Proteomes" id="UP001239111"/>
    </source>
</evidence>
<evidence type="ECO:0000313" key="1">
    <source>
        <dbReference type="EMBL" id="KAJ8672814.1"/>
    </source>
</evidence>
<reference evidence="1" key="1">
    <citation type="submission" date="2023-04" db="EMBL/GenBank/DDBJ databases">
        <title>A chromosome-level genome assembly of the parasitoid wasp Eretmocerus hayati.</title>
        <authorList>
            <person name="Zhong Y."/>
            <person name="Liu S."/>
            <person name="Liu Y."/>
        </authorList>
    </citation>
    <scope>NUCLEOTIDE SEQUENCE</scope>
    <source>
        <strain evidence="1">ZJU_SS_LIU_2023</strain>
    </source>
</reference>
<feature type="non-terminal residue" evidence="1">
    <location>
        <position position="1"/>
    </location>
</feature>
<dbReference type="EMBL" id="CM056743">
    <property type="protein sequence ID" value="KAJ8672814.1"/>
    <property type="molecule type" value="Genomic_DNA"/>
</dbReference>
<keyword evidence="2" id="KW-1185">Reference proteome</keyword>
<sequence>NLENIRLVSKVQSDGIVSRLHVFTAILLLTFFAMVSMKQAVGNPIDCVHTRDIPVEAFNAYCWIHSTYFVTGAMLGVAGVNVAFPGVGSTHHIYPHRQRLPPQHSSDRSGADSIIRQVKYYQWVPFFLMFQVKLGHNVDHDLQRCPSYLKQYC</sequence>
<gene>
    <name evidence="1" type="ORF">QAD02_004074</name>
</gene>
<proteinExistence type="predicted"/>
<protein>
    <submittedName>
        <fullName evidence="1">Uncharacterized protein</fullName>
    </submittedName>
</protein>